<reference evidence="8 9" key="1">
    <citation type="journal article" date="2013" name="Front. Microbiol.">
        <title>Comparative genomic analyses of the cyanobacterium, Lyngbya aestuarii BL J, a powerful hydrogen producer.</title>
        <authorList>
            <person name="Kothari A."/>
            <person name="Vaughn M."/>
            <person name="Garcia-Pichel F."/>
        </authorList>
    </citation>
    <scope>NUCLEOTIDE SEQUENCE [LARGE SCALE GENOMIC DNA]</scope>
    <source>
        <strain evidence="8 9">BL J</strain>
    </source>
</reference>
<dbReference type="GO" id="GO:0005509">
    <property type="term" value="F:calcium ion binding"/>
    <property type="evidence" value="ECO:0007669"/>
    <property type="project" value="InterPro"/>
</dbReference>
<feature type="compositionally biased region" description="Pro residues" evidence="6">
    <location>
        <begin position="686"/>
        <end position="722"/>
    </location>
</feature>
<dbReference type="PANTHER" id="PTHR38340:SF1">
    <property type="entry name" value="S-LAYER PROTEIN"/>
    <property type="match status" value="1"/>
</dbReference>
<dbReference type="GO" id="GO:0007154">
    <property type="term" value="P:cell communication"/>
    <property type="evidence" value="ECO:0007669"/>
    <property type="project" value="InterPro"/>
</dbReference>
<comment type="subcellular location">
    <subcellularLocation>
        <location evidence="1">Secreted</location>
    </subcellularLocation>
</comment>
<keyword evidence="5" id="KW-0106">Calcium</keyword>
<dbReference type="InterPro" id="IPR003644">
    <property type="entry name" value="Calx_beta"/>
</dbReference>
<feature type="region of interest" description="Disordered" evidence="6">
    <location>
        <begin position="921"/>
        <end position="947"/>
    </location>
</feature>
<dbReference type="EMBL" id="AUZM01000020">
    <property type="protein sequence ID" value="ERT07589.1"/>
    <property type="molecule type" value="Genomic_DNA"/>
</dbReference>
<keyword evidence="2" id="KW-0964">Secreted</keyword>
<evidence type="ECO:0000313" key="8">
    <source>
        <dbReference type="EMBL" id="ERT07589.1"/>
    </source>
</evidence>
<sequence>MSLPNSNGGIVILNAPNNIIGGTTPNERNIISGNGFQGINISGNDATGNQIYGNYIGTDITGTVAIPNSFYGILISSNASNTIIGGTGEGEGNLISGNSSNGVYLETGTNNQVIGNIIGTDISGKNALGNGGLAGVRIDTSDNTIADNLVSGNTSDGILISSSNANNNTVIGNLVGTDIDGIETLGNGEAGIVIAQTATNNKIGGTTPEERNIISGNNSSGVSFQFNATNNQVLGNYIGTNINGTVEIGNGGDGISLLAAPNNIIGGTIAGSGNCISGNNGNGIDLGLDSSESQILGNFIGTDVSGTVAIPNDEDGISTDAFPANSIIGGTTPTERNLISGNGGNGIYIDAPNYQIFGNFIGTQIDGMSPLGNTGRGIDIALGGVNTRIGGTNTGEGNTIAFNSGDGVFVGNGSTGNAILSNSIFSNGELGIDLNAPSINDAGTTANDEGDADAGSNNLQNFPVITSAIYDGTNLTISGTLNSTPNTTFRVEFFLNNTLDFTTFGEGEQFLGFANLTTDESGNVGFEEILSSSLTENQFITATATDPNNNTSEFSGGTEVNPVTTVEFYQGNYQLNEDGTVVGSAITINRTGNTATSSSVEVQLTDGTANGGTSLDPGIDFNNTTILVNFASGETFQTLTVPINDDTLLEDNETLTLTLLNGSLGTIINPQNTATLEIIDNDEPEPTPTPGEPTPTPTPAEPTPTPTEPTPTPTPEPEPIPTREPEDPDCLCPSFPSLPNIRLTKPTNVISGQEQNEALLGTEENDFLEGLGGNDTLTALEGNDTLVGGIENDILFGNKNSDLLLGENGEDTLYGGKEDDLIFGNEGNDLMFGDEENDSLLGGEGNDTLLGGANQSSDSSEDGQDLLFGNEGNDLILGNKENDSLSGGDGSDTLYGGKNNDLIFGDLGRDLLFGDCRSSGTGEANRGNDTLCGGEENDTLYGNFSSQPDIRSVDEEDFLCGDEGNDILFGNEGNDTLNGGSDHDILYGGTNNDSLVGGAGDDTLFGEEGDNILVGGTGNDRFGIFVNTGKNTILDFQDNQDKILVYLNENLANFIAFEELLITQDGNNTLIKFQEKVLVTLEEIDATFITSEDFFFVNR</sequence>
<dbReference type="InterPro" id="IPR011049">
    <property type="entry name" value="Serralysin-like_metalloprot_C"/>
</dbReference>
<dbReference type="PROSITE" id="PS00330">
    <property type="entry name" value="HEMOLYSIN_CALCIUM"/>
    <property type="match status" value="2"/>
</dbReference>
<keyword evidence="9" id="KW-1185">Reference proteome</keyword>
<dbReference type="PATRIC" id="fig|1348334.3.peg.2403"/>
<gene>
    <name evidence="8" type="ORF">M595_2478</name>
</gene>
<dbReference type="Gene3D" id="2.150.10.10">
    <property type="entry name" value="Serralysin-like metalloprotease, C-terminal"/>
    <property type="match status" value="4"/>
</dbReference>
<dbReference type="GO" id="GO:0005576">
    <property type="term" value="C:extracellular region"/>
    <property type="evidence" value="ECO:0007669"/>
    <property type="project" value="UniProtKB-SubCell"/>
</dbReference>
<dbReference type="InterPro" id="IPR012334">
    <property type="entry name" value="Pectin_lyas_fold"/>
</dbReference>
<name>U7QHZ3_9CYAN</name>
<dbReference type="InterPro" id="IPR050557">
    <property type="entry name" value="RTX_toxin/Mannuronan_C5-epim"/>
</dbReference>
<dbReference type="SUPFAM" id="SSF141072">
    <property type="entry name" value="CalX-like"/>
    <property type="match status" value="1"/>
</dbReference>
<keyword evidence="3" id="KW-0732">Signal</keyword>
<dbReference type="AlphaFoldDB" id="U7QHZ3"/>
<evidence type="ECO:0000256" key="1">
    <source>
        <dbReference type="ARBA" id="ARBA00004613"/>
    </source>
</evidence>
<dbReference type="Gene3D" id="2.160.20.10">
    <property type="entry name" value="Single-stranded right-handed beta-helix, Pectin lyase-like"/>
    <property type="match status" value="2"/>
</dbReference>
<organism evidence="8 9">
    <name type="scientific">Lyngbya aestuarii BL J</name>
    <dbReference type="NCBI Taxonomy" id="1348334"/>
    <lineage>
        <taxon>Bacteria</taxon>
        <taxon>Bacillati</taxon>
        <taxon>Cyanobacteriota</taxon>
        <taxon>Cyanophyceae</taxon>
        <taxon>Oscillatoriophycideae</taxon>
        <taxon>Oscillatoriales</taxon>
        <taxon>Microcoleaceae</taxon>
        <taxon>Lyngbya</taxon>
    </lineage>
</organism>
<evidence type="ECO:0000256" key="3">
    <source>
        <dbReference type="ARBA" id="ARBA00022729"/>
    </source>
</evidence>
<dbReference type="PRINTS" id="PR00313">
    <property type="entry name" value="CABNDNGRPT"/>
</dbReference>
<protein>
    <submittedName>
        <fullName evidence="8">Hemolysin-type calcium-binding repeat family protein</fullName>
    </submittedName>
</protein>
<dbReference type="RefSeq" id="WP_023066252.1">
    <property type="nucleotide sequence ID" value="NZ_AUZM01000020.1"/>
</dbReference>
<evidence type="ECO:0000256" key="6">
    <source>
        <dbReference type="SAM" id="MobiDB-lite"/>
    </source>
</evidence>
<dbReference type="OrthoDB" id="452299at2"/>
<evidence type="ECO:0000313" key="9">
    <source>
        <dbReference type="Proteomes" id="UP000017127"/>
    </source>
</evidence>
<dbReference type="InterPro" id="IPR018511">
    <property type="entry name" value="Hemolysin-typ_Ca-bd_CS"/>
</dbReference>
<keyword evidence="4" id="KW-0677">Repeat</keyword>
<dbReference type="InterPro" id="IPR006626">
    <property type="entry name" value="PbH1"/>
</dbReference>
<dbReference type="SMART" id="SM00237">
    <property type="entry name" value="Calx_beta"/>
    <property type="match status" value="1"/>
</dbReference>
<feature type="domain" description="Calx-beta" evidence="7">
    <location>
        <begin position="542"/>
        <end position="660"/>
    </location>
</feature>
<dbReference type="InterPro" id="IPR001343">
    <property type="entry name" value="Hemolysn_Ca-bd"/>
</dbReference>
<feature type="region of interest" description="Disordered" evidence="6">
    <location>
        <begin position="680"/>
        <end position="737"/>
    </location>
</feature>
<evidence type="ECO:0000256" key="4">
    <source>
        <dbReference type="ARBA" id="ARBA00022737"/>
    </source>
</evidence>
<dbReference type="Gene3D" id="2.60.40.2030">
    <property type="match status" value="1"/>
</dbReference>
<evidence type="ECO:0000256" key="2">
    <source>
        <dbReference type="ARBA" id="ARBA00022525"/>
    </source>
</evidence>
<dbReference type="InterPro" id="IPR038081">
    <property type="entry name" value="CalX-like_sf"/>
</dbReference>
<dbReference type="SMART" id="SM00710">
    <property type="entry name" value="PbH1"/>
    <property type="match status" value="6"/>
</dbReference>
<dbReference type="Pfam" id="PF03160">
    <property type="entry name" value="Calx-beta"/>
    <property type="match status" value="1"/>
</dbReference>
<accession>U7QHZ3</accession>
<dbReference type="GO" id="GO:0016020">
    <property type="term" value="C:membrane"/>
    <property type="evidence" value="ECO:0007669"/>
    <property type="project" value="InterPro"/>
</dbReference>
<feature type="region of interest" description="Disordered" evidence="6">
    <location>
        <begin position="833"/>
        <end position="873"/>
    </location>
</feature>
<evidence type="ECO:0000256" key="5">
    <source>
        <dbReference type="ARBA" id="ARBA00022837"/>
    </source>
</evidence>
<dbReference type="PANTHER" id="PTHR38340">
    <property type="entry name" value="S-LAYER PROTEIN"/>
    <property type="match status" value="1"/>
</dbReference>
<dbReference type="Proteomes" id="UP000017127">
    <property type="component" value="Unassembled WGS sequence"/>
</dbReference>
<evidence type="ECO:0000259" key="7">
    <source>
        <dbReference type="SMART" id="SM00237"/>
    </source>
</evidence>
<comment type="caution">
    <text evidence="8">The sequence shown here is derived from an EMBL/GenBank/DDBJ whole genome shotgun (WGS) entry which is preliminary data.</text>
</comment>
<dbReference type="SUPFAM" id="SSF51120">
    <property type="entry name" value="beta-Roll"/>
    <property type="match status" value="2"/>
</dbReference>
<proteinExistence type="predicted"/>
<dbReference type="Pfam" id="PF00353">
    <property type="entry name" value="HemolysinCabind"/>
    <property type="match status" value="5"/>
</dbReference>